<comment type="caution">
    <text evidence="1">The sequence shown here is derived from an EMBL/GenBank/DDBJ whole genome shotgun (WGS) entry which is preliminary data.</text>
</comment>
<gene>
    <name evidence="1" type="ORF">SDC9_108579</name>
</gene>
<protein>
    <submittedName>
        <fullName evidence="1">Uncharacterized protein</fullName>
    </submittedName>
</protein>
<dbReference type="AlphaFoldDB" id="A0A645B8C4"/>
<reference evidence="1" key="1">
    <citation type="submission" date="2019-08" db="EMBL/GenBank/DDBJ databases">
        <authorList>
            <person name="Kucharzyk K."/>
            <person name="Murdoch R.W."/>
            <person name="Higgins S."/>
            <person name="Loffler F."/>
        </authorList>
    </citation>
    <scope>NUCLEOTIDE SEQUENCE</scope>
</reference>
<organism evidence="1">
    <name type="scientific">bioreactor metagenome</name>
    <dbReference type="NCBI Taxonomy" id="1076179"/>
    <lineage>
        <taxon>unclassified sequences</taxon>
        <taxon>metagenomes</taxon>
        <taxon>ecological metagenomes</taxon>
    </lineage>
</organism>
<name>A0A645B8C4_9ZZZZ</name>
<proteinExistence type="predicted"/>
<dbReference type="EMBL" id="VSSQ01018493">
    <property type="protein sequence ID" value="MPM61719.1"/>
    <property type="molecule type" value="Genomic_DNA"/>
</dbReference>
<sequence length="341" mass="36373">MVDQAGFVLDRNLLPILQKLTFPYSTIVRLEATGKVFHLGVTVLSEDAFGKVSTQSHGTVEDDLTVLGNLGETVSEHGVGDVHSPFDGTELKLLFSANIQDESTVLPSRFGFFPADGIAIAFENVYGNEADHIHRILGTGEGRSIGLLELSKVLNGTLFADEGGDDIDALVHPIIADTLRSPELSCFGVVEDLECKLEGVGIVAGMIASMGDCTAVGQLGCFQALLSQAGGSHCHIEDLGDAGGDGPFVGLLVPIDNGISTEPSLFVCRPCQRYGYRKLGQRAGELYCISDCTDVLVIGRKVWVYLDRPILGKFDACFLEEGGVGTYPDGEDDQVCIDECP</sequence>
<accession>A0A645B8C4</accession>
<evidence type="ECO:0000313" key="1">
    <source>
        <dbReference type="EMBL" id="MPM61719.1"/>
    </source>
</evidence>